<evidence type="ECO:0000256" key="6">
    <source>
        <dbReference type="ARBA" id="ARBA00023180"/>
    </source>
</evidence>
<dbReference type="PANTHER" id="PTHR43791:SF21">
    <property type="entry name" value="MAJOR FACILITATOR SUPERFAMILY (MFS) PROFILE DOMAIN-CONTAINING PROTEIN"/>
    <property type="match status" value="1"/>
</dbReference>
<evidence type="ECO:0000256" key="1">
    <source>
        <dbReference type="ARBA" id="ARBA00004141"/>
    </source>
</evidence>
<dbReference type="InterPro" id="IPR036259">
    <property type="entry name" value="MFS_trans_sf"/>
</dbReference>
<dbReference type="InterPro" id="IPR020846">
    <property type="entry name" value="MFS_dom"/>
</dbReference>
<dbReference type="PANTHER" id="PTHR43791">
    <property type="entry name" value="PERMEASE-RELATED"/>
    <property type="match status" value="1"/>
</dbReference>
<keyword evidence="11" id="KW-1185">Reference proteome</keyword>
<evidence type="ECO:0000313" key="10">
    <source>
        <dbReference type="EMBL" id="KAF4974315.1"/>
    </source>
</evidence>
<evidence type="ECO:0000256" key="2">
    <source>
        <dbReference type="ARBA" id="ARBA00022448"/>
    </source>
</evidence>
<evidence type="ECO:0000259" key="9">
    <source>
        <dbReference type="PROSITE" id="PS50850"/>
    </source>
</evidence>
<comment type="subcellular location">
    <subcellularLocation>
        <location evidence="1">Membrane</location>
        <topology evidence="1">Multi-pass membrane protein</topology>
    </subcellularLocation>
</comment>
<feature type="domain" description="Major facilitator superfamily (MFS) profile" evidence="9">
    <location>
        <begin position="40"/>
        <end position="461"/>
    </location>
</feature>
<dbReference type="InterPro" id="IPR011701">
    <property type="entry name" value="MFS"/>
</dbReference>
<dbReference type="PROSITE" id="PS50850">
    <property type="entry name" value="MFS"/>
    <property type="match status" value="1"/>
</dbReference>
<evidence type="ECO:0000256" key="5">
    <source>
        <dbReference type="ARBA" id="ARBA00023136"/>
    </source>
</evidence>
<keyword evidence="5 8" id="KW-0472">Membrane</keyword>
<feature type="transmembrane region" description="Helical" evidence="8">
    <location>
        <begin position="131"/>
        <end position="154"/>
    </location>
</feature>
<dbReference type="Proteomes" id="UP000635477">
    <property type="component" value="Unassembled WGS sequence"/>
</dbReference>
<dbReference type="FunFam" id="1.20.1250.20:FF:000018">
    <property type="entry name" value="MFS transporter permease"/>
    <property type="match status" value="1"/>
</dbReference>
<sequence length="494" mass="54241">MADQSATQSNKPVLDRGVPSPSPQTAEQSQALNRKLDIALLPLLSLLYLFNGLDRGNVGNAETQGFTKDIGAQPDHLNEAVSLFFVTFVVLQPVSAAVGRYAGARHWIPIMMFCWGVVTIGQAFIKGRGGLLATRLLIGAFEAGFYPTAVAYLSSFYPRFDLGVRLALFYGQYAIAGAFSGSIAYGVFHINNSSLKNWQYLFIIEGALTCFFATIAWAWLPSGPGTAWFLRPDERVLAVERMQQDNAAFVEHEYGEDGVEKNRLTKRDFIETLKDWKLWSVLILNICASVPSGAFSVFLPLVVQGLGYESILANLMTVPPCVCGALGLYAFALSSDHYRERGYHIMGGILVAIIGLILTVTVPSSTGKYVSLCILLSGIYVSAPLTVAWLSGNTPEPGKRALVLGVNGFGNLGGVIGSQLYRPRFRPDYKIPFYATLGFLILSLGGYLSYRFMLAEVNKRKMALSSLMTEEELESERLSDRRYADKKLTFIYGL</sequence>
<keyword evidence="4 8" id="KW-1133">Transmembrane helix</keyword>
<accession>A0A8H4UDS6</accession>
<evidence type="ECO:0000256" key="7">
    <source>
        <dbReference type="SAM" id="MobiDB-lite"/>
    </source>
</evidence>
<name>A0A8H4UDS6_9HYPO</name>
<dbReference type="AlphaFoldDB" id="A0A8H4UDS6"/>
<feature type="transmembrane region" description="Helical" evidence="8">
    <location>
        <begin position="369"/>
        <end position="390"/>
    </location>
</feature>
<feature type="region of interest" description="Disordered" evidence="7">
    <location>
        <begin position="1"/>
        <end position="27"/>
    </location>
</feature>
<keyword evidence="2" id="KW-0813">Transport</keyword>
<feature type="transmembrane region" description="Helical" evidence="8">
    <location>
        <begin position="343"/>
        <end position="363"/>
    </location>
</feature>
<dbReference type="GO" id="GO:0016020">
    <property type="term" value="C:membrane"/>
    <property type="evidence" value="ECO:0007669"/>
    <property type="project" value="UniProtKB-SubCell"/>
</dbReference>
<organism evidence="10 11">
    <name type="scientific">Fusarium zealandicum</name>
    <dbReference type="NCBI Taxonomy" id="1053134"/>
    <lineage>
        <taxon>Eukaryota</taxon>
        <taxon>Fungi</taxon>
        <taxon>Dikarya</taxon>
        <taxon>Ascomycota</taxon>
        <taxon>Pezizomycotina</taxon>
        <taxon>Sordariomycetes</taxon>
        <taxon>Hypocreomycetidae</taxon>
        <taxon>Hypocreales</taxon>
        <taxon>Nectriaceae</taxon>
        <taxon>Fusarium</taxon>
        <taxon>Fusarium staphyleae species complex</taxon>
    </lineage>
</organism>
<evidence type="ECO:0000313" key="11">
    <source>
        <dbReference type="Proteomes" id="UP000635477"/>
    </source>
</evidence>
<keyword evidence="6" id="KW-0325">Glycoprotein</keyword>
<dbReference type="SUPFAM" id="SSF103473">
    <property type="entry name" value="MFS general substrate transporter"/>
    <property type="match status" value="1"/>
</dbReference>
<evidence type="ECO:0000256" key="8">
    <source>
        <dbReference type="SAM" id="Phobius"/>
    </source>
</evidence>
<reference evidence="10" key="2">
    <citation type="submission" date="2020-05" db="EMBL/GenBank/DDBJ databases">
        <authorList>
            <person name="Kim H.-S."/>
            <person name="Proctor R.H."/>
            <person name="Brown D.W."/>
        </authorList>
    </citation>
    <scope>NUCLEOTIDE SEQUENCE</scope>
    <source>
        <strain evidence="10">NRRL 22465</strain>
    </source>
</reference>
<dbReference type="GO" id="GO:0022857">
    <property type="term" value="F:transmembrane transporter activity"/>
    <property type="evidence" value="ECO:0007669"/>
    <property type="project" value="InterPro"/>
</dbReference>
<dbReference type="EMBL" id="JABEYC010000771">
    <property type="protein sequence ID" value="KAF4974315.1"/>
    <property type="molecule type" value="Genomic_DNA"/>
</dbReference>
<dbReference type="FunFam" id="1.20.1250.20:FF:000013">
    <property type="entry name" value="MFS general substrate transporter"/>
    <property type="match status" value="1"/>
</dbReference>
<dbReference type="OrthoDB" id="2985014at2759"/>
<feature type="compositionally biased region" description="Polar residues" evidence="7">
    <location>
        <begin position="1"/>
        <end position="11"/>
    </location>
</feature>
<feature type="transmembrane region" description="Helical" evidence="8">
    <location>
        <begin position="276"/>
        <end position="299"/>
    </location>
</feature>
<evidence type="ECO:0000256" key="3">
    <source>
        <dbReference type="ARBA" id="ARBA00022692"/>
    </source>
</evidence>
<feature type="transmembrane region" description="Helical" evidence="8">
    <location>
        <begin position="311"/>
        <end position="331"/>
    </location>
</feature>
<comment type="caution">
    <text evidence="10">The sequence shown here is derived from an EMBL/GenBank/DDBJ whole genome shotgun (WGS) entry which is preliminary data.</text>
</comment>
<dbReference type="Pfam" id="PF07690">
    <property type="entry name" value="MFS_1"/>
    <property type="match status" value="1"/>
</dbReference>
<feature type="transmembrane region" description="Helical" evidence="8">
    <location>
        <begin position="166"/>
        <end position="188"/>
    </location>
</feature>
<feature type="transmembrane region" description="Helical" evidence="8">
    <location>
        <begin position="80"/>
        <end position="99"/>
    </location>
</feature>
<keyword evidence="3 8" id="KW-0812">Transmembrane</keyword>
<reference evidence="10" key="1">
    <citation type="journal article" date="2020" name="BMC Genomics">
        <title>Correction to: Identification and distribution of gene clusters required for synthesis of sphingolipid metabolism inhibitors in diverse species of the filamentous fungus Fusarium.</title>
        <authorList>
            <person name="Kim H.S."/>
            <person name="Lohmar J.M."/>
            <person name="Busman M."/>
            <person name="Brown D.W."/>
            <person name="Naumann T.A."/>
            <person name="Divon H.H."/>
            <person name="Lysoe E."/>
            <person name="Uhlig S."/>
            <person name="Proctor R.H."/>
        </authorList>
    </citation>
    <scope>NUCLEOTIDE SEQUENCE</scope>
    <source>
        <strain evidence="10">NRRL 22465</strain>
    </source>
</reference>
<dbReference type="Gene3D" id="1.20.1250.20">
    <property type="entry name" value="MFS general substrate transporter like domains"/>
    <property type="match status" value="2"/>
</dbReference>
<feature type="transmembrane region" description="Helical" evidence="8">
    <location>
        <begin position="106"/>
        <end position="125"/>
    </location>
</feature>
<gene>
    <name evidence="10" type="ORF">FZEAL_8765</name>
</gene>
<proteinExistence type="predicted"/>
<protein>
    <recommendedName>
        <fullName evidence="9">Major facilitator superfamily (MFS) profile domain-containing protein</fullName>
    </recommendedName>
</protein>
<feature type="transmembrane region" description="Helical" evidence="8">
    <location>
        <begin position="200"/>
        <end position="220"/>
    </location>
</feature>
<feature type="transmembrane region" description="Helical" evidence="8">
    <location>
        <begin position="433"/>
        <end position="453"/>
    </location>
</feature>
<evidence type="ECO:0000256" key="4">
    <source>
        <dbReference type="ARBA" id="ARBA00022989"/>
    </source>
</evidence>